<protein>
    <submittedName>
        <fullName evidence="1">(rape) hypothetical protein</fullName>
    </submittedName>
</protein>
<dbReference type="AlphaFoldDB" id="A0A816Q785"/>
<dbReference type="Proteomes" id="UP001295469">
    <property type="component" value="Chromosome C06"/>
</dbReference>
<dbReference type="EMBL" id="HG994370">
    <property type="protein sequence ID" value="CAF2057034.1"/>
    <property type="molecule type" value="Genomic_DNA"/>
</dbReference>
<sequence length="110" mass="12538">MANAPVFLSDLQNGRSSSTVQVRLLRFWEAVVEISWESTCSFLILRIGLKLSKLWYEELLLHLESDDSSQYPRLASELSLLSTLNQAGELTLFSHFAIKIIAEKSRFTCE</sequence>
<evidence type="ECO:0000313" key="1">
    <source>
        <dbReference type="EMBL" id="CAF2057034.1"/>
    </source>
</evidence>
<reference evidence="1" key="1">
    <citation type="submission" date="2021-01" db="EMBL/GenBank/DDBJ databases">
        <authorList>
            <consortium name="Genoscope - CEA"/>
            <person name="William W."/>
        </authorList>
    </citation>
    <scope>NUCLEOTIDE SEQUENCE</scope>
</reference>
<organism evidence="1">
    <name type="scientific">Brassica napus</name>
    <name type="common">Rape</name>
    <dbReference type="NCBI Taxonomy" id="3708"/>
    <lineage>
        <taxon>Eukaryota</taxon>
        <taxon>Viridiplantae</taxon>
        <taxon>Streptophyta</taxon>
        <taxon>Embryophyta</taxon>
        <taxon>Tracheophyta</taxon>
        <taxon>Spermatophyta</taxon>
        <taxon>Magnoliopsida</taxon>
        <taxon>eudicotyledons</taxon>
        <taxon>Gunneridae</taxon>
        <taxon>Pentapetalae</taxon>
        <taxon>rosids</taxon>
        <taxon>malvids</taxon>
        <taxon>Brassicales</taxon>
        <taxon>Brassicaceae</taxon>
        <taxon>Brassiceae</taxon>
        <taxon>Brassica</taxon>
    </lineage>
</organism>
<proteinExistence type="predicted"/>
<accession>A0A816Q785</accession>
<name>A0A816Q785_BRANA</name>
<gene>
    <name evidence="1" type="ORF">DARMORV10_C06P14700.1</name>
</gene>